<dbReference type="AlphaFoldDB" id="A0A0K0GKY9"/>
<evidence type="ECO:0000256" key="1">
    <source>
        <dbReference type="SAM" id="Phobius"/>
    </source>
</evidence>
<sequence length="67" mass="7401">MALSTDTNALALLSASSLTVGFGLLRVVIWILDHRADALLRAHREQVFIIESYVSLVANAKREVRHA</sequence>
<gene>
    <name evidence="2" type="ordered locus">PXO_05605</name>
</gene>
<keyword evidence="1" id="KW-1133">Transmembrane helix</keyword>
<reference evidence="2 3" key="1">
    <citation type="journal article" date="2008" name="BMC Genomics">
        <title>Genome sequence and rapid evolution of the rice pathogen Xanthomonas oryzae pv. oryzae PXO99A.</title>
        <authorList>
            <person name="Salzberg S.L."/>
            <person name="Sommer D.D."/>
            <person name="Schatz M.C."/>
            <person name="Phillippy A.M."/>
            <person name="Rabinowicz P.D."/>
            <person name="Tsuge S."/>
            <person name="Furutani A."/>
            <person name="Ochiai H."/>
            <person name="Delcher A.L."/>
            <person name="Kelley D."/>
            <person name="Madupu R."/>
            <person name="Puiu D."/>
            <person name="Radune D."/>
            <person name="Shumway M."/>
            <person name="Trapnell C."/>
            <person name="Aparna G."/>
            <person name="Jha G."/>
            <person name="Pandey A."/>
            <person name="Patil P.B."/>
            <person name="Ishihara H."/>
            <person name="Meyer D.F."/>
            <person name="Szurek B."/>
            <person name="Verdier V."/>
            <person name="Koebnik R."/>
            <person name="Dow J.M."/>
            <person name="Ryan R.P."/>
            <person name="Hirata H."/>
            <person name="Tsuyumu S."/>
            <person name="Won Lee S."/>
            <person name="Seo Y.S."/>
            <person name="Sriariyanum M."/>
            <person name="Ronald P.C."/>
            <person name="Sonti R.V."/>
            <person name="Van Sluys M.A."/>
            <person name="Leach J.E."/>
            <person name="White F.F."/>
            <person name="Bogdanove A.J."/>
        </authorList>
    </citation>
    <scope>NUCLEOTIDE SEQUENCE [LARGE SCALE GENOMIC DNA]</scope>
    <source>
        <strain evidence="2 3">PXO99A</strain>
    </source>
</reference>
<evidence type="ECO:0000313" key="2">
    <source>
        <dbReference type="EMBL" id="ACD58929.1"/>
    </source>
</evidence>
<proteinExistence type="predicted"/>
<organism evidence="2 3">
    <name type="scientific">Xanthomonas oryzae pv. oryzae (strain PXO99A)</name>
    <dbReference type="NCBI Taxonomy" id="360094"/>
    <lineage>
        <taxon>Bacteria</taxon>
        <taxon>Pseudomonadati</taxon>
        <taxon>Pseudomonadota</taxon>
        <taxon>Gammaproteobacteria</taxon>
        <taxon>Lysobacterales</taxon>
        <taxon>Lysobacteraceae</taxon>
        <taxon>Xanthomonas</taxon>
    </lineage>
</organism>
<evidence type="ECO:0000313" key="3">
    <source>
        <dbReference type="Proteomes" id="UP000001740"/>
    </source>
</evidence>
<feature type="transmembrane region" description="Helical" evidence="1">
    <location>
        <begin position="12"/>
        <end position="32"/>
    </location>
</feature>
<name>A0A0K0GKY9_XANOP</name>
<dbReference type="KEGG" id="xop:PXO_05605"/>
<dbReference type="RefSeq" id="WP_012444935.1">
    <property type="nucleotide sequence ID" value="NC_010717.2"/>
</dbReference>
<dbReference type="Proteomes" id="UP000001740">
    <property type="component" value="Chromosome"/>
</dbReference>
<dbReference type="EMBL" id="CP000967">
    <property type="protein sequence ID" value="ACD58929.1"/>
    <property type="molecule type" value="Genomic_DNA"/>
</dbReference>
<keyword evidence="1" id="KW-0812">Transmembrane</keyword>
<keyword evidence="1" id="KW-0472">Membrane</keyword>
<accession>A0A0K0GKY9</accession>
<dbReference type="HOGENOM" id="CLU_2756861_0_0_6"/>
<protein>
    <submittedName>
        <fullName evidence="2">Uncharacterized protein</fullName>
    </submittedName>
</protein>